<accession>A0A931GC98</accession>
<reference evidence="6" key="1">
    <citation type="submission" date="2020-07" db="EMBL/GenBank/DDBJ databases">
        <title>Pseudomonas chaetoceroseae sp. nov., a new member of the Pseudomonas oleovorans group isolated from a culture of Chaetoceros calcitrans.</title>
        <authorList>
            <person name="Girard L."/>
            <person name="Lood C."/>
            <person name="De Mot R."/>
            <person name="Baudart J."/>
        </authorList>
    </citation>
    <scope>NUCLEOTIDE SEQUENCE</scope>
    <source>
        <strain evidence="6">536</strain>
    </source>
</reference>
<feature type="transmembrane region" description="Helical" evidence="2">
    <location>
        <begin position="238"/>
        <end position="257"/>
    </location>
</feature>
<feature type="signal peptide" evidence="3">
    <location>
        <begin position="1"/>
        <end position="21"/>
    </location>
</feature>
<evidence type="ECO:0000313" key="7">
    <source>
        <dbReference type="Proteomes" id="UP000596932"/>
    </source>
</evidence>
<evidence type="ECO:0000313" key="6">
    <source>
        <dbReference type="EMBL" id="MBG0836304.1"/>
    </source>
</evidence>
<evidence type="ECO:0000256" key="2">
    <source>
        <dbReference type="SAM" id="Phobius"/>
    </source>
</evidence>
<feature type="transmembrane region" description="Helical" evidence="2">
    <location>
        <begin position="418"/>
        <end position="436"/>
    </location>
</feature>
<feature type="transmembrane region" description="Helical" evidence="2">
    <location>
        <begin position="388"/>
        <end position="406"/>
    </location>
</feature>
<keyword evidence="2" id="KW-1133">Transmembrane helix</keyword>
<dbReference type="EMBL" id="JACFYX010000013">
    <property type="protein sequence ID" value="MBG0836304.1"/>
    <property type="molecule type" value="Genomic_DNA"/>
</dbReference>
<feature type="chain" id="PRO_5036760246" evidence="3">
    <location>
        <begin position="22"/>
        <end position="637"/>
    </location>
</feature>
<feature type="transmembrane region" description="Helical" evidence="2">
    <location>
        <begin position="443"/>
        <end position="460"/>
    </location>
</feature>
<feature type="domain" description="DUF2207" evidence="4">
    <location>
        <begin position="25"/>
        <end position="214"/>
    </location>
</feature>
<protein>
    <submittedName>
        <fullName evidence="6">DUF2207 domain-containing protein</fullName>
    </submittedName>
</protein>
<evidence type="ECO:0000259" key="4">
    <source>
        <dbReference type="Pfam" id="PF09972"/>
    </source>
</evidence>
<dbReference type="Pfam" id="PF20990">
    <property type="entry name" value="DUF2207_C"/>
    <property type="match status" value="1"/>
</dbReference>
<proteinExistence type="predicted"/>
<keyword evidence="7" id="KW-1185">Reference proteome</keyword>
<feature type="region of interest" description="Disordered" evidence="1">
    <location>
        <begin position="596"/>
        <end position="637"/>
    </location>
</feature>
<evidence type="ECO:0000256" key="3">
    <source>
        <dbReference type="SAM" id="SignalP"/>
    </source>
</evidence>
<dbReference type="Proteomes" id="UP000596932">
    <property type="component" value="Unassembled WGS sequence"/>
</dbReference>
<organism evidence="6 7">
    <name type="scientific">Pseudomonas chaetocerotis</name>
    <dbReference type="NCBI Taxonomy" id="2758695"/>
    <lineage>
        <taxon>Bacteria</taxon>
        <taxon>Pseudomonadati</taxon>
        <taxon>Pseudomonadota</taxon>
        <taxon>Gammaproteobacteria</taxon>
        <taxon>Pseudomonadales</taxon>
        <taxon>Pseudomonadaceae</taxon>
        <taxon>Pseudomonas</taxon>
    </lineage>
</organism>
<feature type="compositionally biased region" description="Gly residues" evidence="1">
    <location>
        <begin position="620"/>
        <end position="637"/>
    </location>
</feature>
<dbReference type="RefSeq" id="WP_196475585.1">
    <property type="nucleotide sequence ID" value="NZ_JACFYX020000002.1"/>
</dbReference>
<comment type="caution">
    <text evidence="6">The sequence shown here is derived from an EMBL/GenBank/DDBJ whole genome shotgun (WGS) entry which is preliminary data.</text>
</comment>
<evidence type="ECO:0000259" key="5">
    <source>
        <dbReference type="Pfam" id="PF20990"/>
    </source>
</evidence>
<feature type="compositionally biased region" description="Low complexity" evidence="1">
    <location>
        <begin position="603"/>
        <end position="619"/>
    </location>
</feature>
<sequence length="637" mass="69305">MSGRLRILLLLCCFCAFSAQAEEAIQSYDVHLQVEPSGEVRVTERIAVIAEGRQISRGIYRDIPTGYSLGTGLLRSTPLTLLSATRDGQPETVTQQAHEHGVRLRLGRADVMLQPGPYVYELTYRMDAQLLHHARVDELYWNVTGNDWQLPIRRASVEVLLPEGAHIEAAHGYTGYQGSREGAYEVIEQQGNRLRLATTRELDAREGFTVALAWQAGLVARPGWWDELLILLADNLRLILLVLAFSGLLLFYARLWWTDGRGPGRGLVIPLFELPRGVSPLMAGYVWRRGLGNDRKGVRALSIMFTDLAIRGWLSLQRNADGLVLTRGEADGDAIREEERRMLDALIAQKNGSLTLGGRYEPRLTKALEVLLKSFEGIEQNNFSNHTGSWLLGAFFALMTGIALLVTSTGDSEAANTAVWVMLLGVLLGAGMFYCLTHEMIGSALLLMLFVLISLGLAAGLVGGAAVLQCLALFVIVAVARTFMRSPSIAGRRLLDELEGYRNYLSLAEKDVLDKAGQAPVMSIALYERHLPYAMALGVEQQWTQRFTAELRKGTLAPVEVDYQPQGFTRMMTSGEAMALAWSLDRMLMTASVPPEVPRSVDSFSGSSNSGSGYGSSASHGGGSSGGGAGGGGGGGW</sequence>
<name>A0A931GC98_9PSED</name>
<dbReference type="Pfam" id="PF09972">
    <property type="entry name" value="DUF2207"/>
    <property type="match status" value="1"/>
</dbReference>
<dbReference type="AlphaFoldDB" id="A0A931GC98"/>
<gene>
    <name evidence="6" type="ORF">H3221_14430</name>
</gene>
<keyword evidence="2" id="KW-0812">Transmembrane</keyword>
<evidence type="ECO:0000256" key="1">
    <source>
        <dbReference type="SAM" id="MobiDB-lite"/>
    </source>
</evidence>
<feature type="domain" description="Predicted membrane protein YciQ-like C-terminal" evidence="5">
    <location>
        <begin position="272"/>
        <end position="547"/>
    </location>
</feature>
<dbReference type="InterPro" id="IPR048389">
    <property type="entry name" value="YciQ-like_C"/>
</dbReference>
<dbReference type="InterPro" id="IPR018702">
    <property type="entry name" value="DUF2207"/>
</dbReference>
<keyword evidence="3" id="KW-0732">Signal</keyword>
<keyword evidence="2" id="KW-0472">Membrane</keyword>